<feature type="transmembrane region" description="Helical" evidence="6">
    <location>
        <begin position="197"/>
        <end position="221"/>
    </location>
</feature>
<dbReference type="PROSITE" id="PS50850">
    <property type="entry name" value="MFS"/>
    <property type="match status" value="1"/>
</dbReference>
<evidence type="ECO:0000313" key="8">
    <source>
        <dbReference type="EMBL" id="PKY11158.1"/>
    </source>
</evidence>
<dbReference type="PROSITE" id="PS00217">
    <property type="entry name" value="SUGAR_TRANSPORT_2"/>
    <property type="match status" value="1"/>
</dbReference>
<organism evidence="8 9">
    <name type="scientific">Acidithiobacillus marinus</name>
    <dbReference type="NCBI Taxonomy" id="187490"/>
    <lineage>
        <taxon>Bacteria</taxon>
        <taxon>Pseudomonadati</taxon>
        <taxon>Pseudomonadota</taxon>
        <taxon>Acidithiobacillia</taxon>
        <taxon>Acidithiobacillales</taxon>
        <taxon>Acidithiobacillaceae</taxon>
        <taxon>Acidithiobacillus</taxon>
    </lineage>
</organism>
<keyword evidence="4 6" id="KW-1133">Transmembrane helix</keyword>
<dbReference type="Gene3D" id="1.20.1250.20">
    <property type="entry name" value="MFS general substrate transporter like domains"/>
    <property type="match status" value="1"/>
</dbReference>
<reference evidence="8 9" key="1">
    <citation type="submission" date="2017-03" db="EMBL/GenBank/DDBJ databases">
        <title>Draft genime sequence of the acidophilic sulfur-oxidizing bacterium Acidithiobacillus sp. SH, isolated from seawater.</title>
        <authorList>
            <person name="Sharmin S."/>
            <person name="Tokuhisa M."/>
            <person name="Kanao T."/>
            <person name="Kamimura K."/>
        </authorList>
    </citation>
    <scope>NUCLEOTIDE SEQUENCE [LARGE SCALE GENOMIC DNA]</scope>
    <source>
        <strain evidence="8 9">SH</strain>
    </source>
</reference>
<evidence type="ECO:0000259" key="7">
    <source>
        <dbReference type="PROSITE" id="PS50850"/>
    </source>
</evidence>
<evidence type="ECO:0000256" key="6">
    <source>
        <dbReference type="SAM" id="Phobius"/>
    </source>
</evidence>
<dbReference type="AlphaFoldDB" id="A0A2I1DMR3"/>
<dbReference type="PANTHER" id="PTHR48022:SF2">
    <property type="entry name" value="PLASTIDIC GLUCOSE TRANSPORTER 4"/>
    <property type="match status" value="1"/>
</dbReference>
<accession>A0A2I1DMR3</accession>
<dbReference type="SUPFAM" id="SSF103473">
    <property type="entry name" value="MFS general substrate transporter"/>
    <property type="match status" value="1"/>
</dbReference>
<dbReference type="InterPro" id="IPR005829">
    <property type="entry name" value="Sugar_transporter_CS"/>
</dbReference>
<sequence>AATLAGAALGGLIGGRIADRFGRKVLYLIDVATFFIAAIVSGFAWDVTSLIVLRFVLGIGVGMDYPLSSSYIAEFMPKMQRGSGLSWAFTLWMIGAAVSAVVGLLLLQTGPEAWRWMFVSGALPALAVLWLRRNLPETPRWYIAHNRPEDALRVLRQISPEVDEATLHAAMADQQKDERPLRAWATLFQSSWLRRTLLILLPWMMMDISGYGLIIYLPTLLGSFGVHSHTAALIWNIIFDLVALGGIALLALTTRRLGRLLPQNIGFALDVLFLGTLGLVALFTAPPLWLLAIALFGYTFANNFGPGSTTWFLPVELFPTDLRASAHGLATACSRVAAATSVFLLPSVHAAVGDGWLMLILASTALLGLIVTLLLGKNMEPGNRSLEEISTSPEEEVLQPAA</sequence>
<dbReference type="Pfam" id="PF00083">
    <property type="entry name" value="Sugar_tr"/>
    <property type="match status" value="1"/>
</dbReference>
<comment type="similarity">
    <text evidence="2">Belongs to the major facilitator superfamily. Sugar transporter (TC 2.A.1.1) family.</text>
</comment>
<comment type="caution">
    <text evidence="8">The sequence shown here is derived from an EMBL/GenBank/DDBJ whole genome shotgun (WGS) entry which is preliminary data.</text>
</comment>
<feature type="transmembrane region" description="Helical" evidence="6">
    <location>
        <begin position="113"/>
        <end position="131"/>
    </location>
</feature>
<evidence type="ECO:0000256" key="2">
    <source>
        <dbReference type="ARBA" id="ARBA00010992"/>
    </source>
</evidence>
<feature type="transmembrane region" description="Helical" evidence="6">
    <location>
        <begin position="356"/>
        <end position="376"/>
    </location>
</feature>
<feature type="non-terminal residue" evidence="8">
    <location>
        <position position="1"/>
    </location>
</feature>
<evidence type="ECO:0000256" key="4">
    <source>
        <dbReference type="ARBA" id="ARBA00022989"/>
    </source>
</evidence>
<keyword evidence="3 6" id="KW-0812">Transmembrane</keyword>
<dbReference type="InParanoid" id="A0A2I1DMR3"/>
<dbReference type="InterPro" id="IPR050360">
    <property type="entry name" value="MFS_Sugar_Transporters"/>
</dbReference>
<keyword evidence="5 6" id="KW-0472">Membrane</keyword>
<dbReference type="EMBL" id="MXAV01000024">
    <property type="protein sequence ID" value="PKY11158.1"/>
    <property type="molecule type" value="Genomic_DNA"/>
</dbReference>
<evidence type="ECO:0000256" key="1">
    <source>
        <dbReference type="ARBA" id="ARBA00004141"/>
    </source>
</evidence>
<dbReference type="RefSeq" id="WP_101537485.1">
    <property type="nucleotide sequence ID" value="NZ_MXAV01000024.1"/>
</dbReference>
<feature type="transmembrane region" description="Helical" evidence="6">
    <location>
        <begin position="85"/>
        <end position="107"/>
    </location>
</feature>
<protein>
    <submittedName>
        <fullName evidence="8">MFS transporter</fullName>
    </submittedName>
</protein>
<feature type="transmembrane region" description="Helical" evidence="6">
    <location>
        <begin position="233"/>
        <end position="253"/>
    </location>
</feature>
<dbReference type="InterPro" id="IPR020846">
    <property type="entry name" value="MFS_dom"/>
</dbReference>
<feature type="transmembrane region" description="Helical" evidence="6">
    <location>
        <begin position="265"/>
        <end position="283"/>
    </location>
</feature>
<dbReference type="PANTHER" id="PTHR48022">
    <property type="entry name" value="PLASTIDIC GLUCOSE TRANSPORTER 4"/>
    <property type="match status" value="1"/>
</dbReference>
<feature type="domain" description="Major facilitator superfamily (MFS) profile" evidence="7">
    <location>
        <begin position="1"/>
        <end position="380"/>
    </location>
</feature>
<dbReference type="FunCoup" id="A0A2I1DMR3">
    <property type="interactions" value="143"/>
</dbReference>
<dbReference type="OrthoDB" id="5368493at2"/>
<dbReference type="Proteomes" id="UP000234329">
    <property type="component" value="Unassembled WGS sequence"/>
</dbReference>
<name>A0A2I1DMR3_9PROT</name>
<dbReference type="InterPro" id="IPR005828">
    <property type="entry name" value="MFS_sugar_transport-like"/>
</dbReference>
<dbReference type="InterPro" id="IPR036259">
    <property type="entry name" value="MFS_trans_sf"/>
</dbReference>
<dbReference type="CDD" id="cd17316">
    <property type="entry name" value="MFS_SV2_like"/>
    <property type="match status" value="1"/>
</dbReference>
<dbReference type="GO" id="GO:0005351">
    <property type="term" value="F:carbohydrate:proton symporter activity"/>
    <property type="evidence" value="ECO:0007669"/>
    <property type="project" value="TreeGrafter"/>
</dbReference>
<feature type="transmembrane region" description="Helical" evidence="6">
    <location>
        <begin position="51"/>
        <end position="73"/>
    </location>
</feature>
<evidence type="ECO:0000256" key="5">
    <source>
        <dbReference type="ARBA" id="ARBA00023136"/>
    </source>
</evidence>
<keyword evidence="9" id="KW-1185">Reference proteome</keyword>
<evidence type="ECO:0000256" key="3">
    <source>
        <dbReference type="ARBA" id="ARBA00022692"/>
    </source>
</evidence>
<feature type="transmembrane region" description="Helical" evidence="6">
    <location>
        <begin position="25"/>
        <end position="45"/>
    </location>
</feature>
<gene>
    <name evidence="8" type="ORF">B1757_06125</name>
</gene>
<proteinExistence type="inferred from homology"/>
<dbReference type="GO" id="GO:0016020">
    <property type="term" value="C:membrane"/>
    <property type="evidence" value="ECO:0007669"/>
    <property type="project" value="UniProtKB-SubCell"/>
</dbReference>
<evidence type="ECO:0000313" key="9">
    <source>
        <dbReference type="Proteomes" id="UP000234329"/>
    </source>
</evidence>
<comment type="subcellular location">
    <subcellularLocation>
        <location evidence="1">Membrane</location>
        <topology evidence="1">Multi-pass membrane protein</topology>
    </subcellularLocation>
</comment>